<proteinExistence type="predicted"/>
<organism evidence="1 2">
    <name type="scientific">Caballeronia novacaledonica</name>
    <dbReference type="NCBI Taxonomy" id="1544861"/>
    <lineage>
        <taxon>Bacteria</taxon>
        <taxon>Pseudomonadati</taxon>
        <taxon>Pseudomonadota</taxon>
        <taxon>Betaproteobacteria</taxon>
        <taxon>Burkholderiales</taxon>
        <taxon>Burkholderiaceae</taxon>
        <taxon>Caballeronia</taxon>
    </lineage>
</organism>
<name>A0ACB5QIW8_9BURK</name>
<comment type="caution">
    <text evidence="1">The sequence shown here is derived from an EMBL/GenBank/DDBJ whole genome shotgun (WGS) entry which is preliminary data.</text>
</comment>
<gene>
    <name evidence="1" type="ORF">CBA19CS22_00750</name>
</gene>
<reference evidence="1" key="1">
    <citation type="submission" date="2021-09" db="EMBL/GenBank/DDBJ databases">
        <title>Isolation and characterization of 3-chlorobenzoate degrading bacteria from soils in Shizuoka.</title>
        <authorList>
            <person name="Ifat A."/>
            <person name="Ogawa N."/>
            <person name="Kimbara K."/>
            <person name="Moriuchi R."/>
            <person name="Dohra H."/>
            <person name="Shintani M."/>
        </authorList>
    </citation>
    <scope>NUCLEOTIDE SEQUENCE</scope>
    <source>
        <strain evidence="1">19CS2-2</strain>
    </source>
</reference>
<sequence length="131" mass="14980">MGWSIGYDDTWKRDVGYGVPAYCDHPGCSEEIDRGLAFVCGGDVYGASRGCGLFFCARHMYVPMRRPQLCERCEKRRKPFNAKSDHPDWINWKLTDDSWQQWRDENQELVVALRRVLADAKTKITGDAAGC</sequence>
<evidence type="ECO:0000313" key="1">
    <source>
        <dbReference type="EMBL" id="GJH15014.1"/>
    </source>
</evidence>
<dbReference type="EMBL" id="BPUR01000001">
    <property type="protein sequence ID" value="GJH15014.1"/>
    <property type="molecule type" value="Genomic_DNA"/>
</dbReference>
<keyword evidence="2" id="KW-1185">Reference proteome</keyword>
<protein>
    <submittedName>
        <fullName evidence="1">Uncharacterized protein</fullName>
    </submittedName>
</protein>
<accession>A0ACB5QIW8</accession>
<dbReference type="Proteomes" id="UP001055013">
    <property type="component" value="Unassembled WGS sequence"/>
</dbReference>
<evidence type="ECO:0000313" key="2">
    <source>
        <dbReference type="Proteomes" id="UP001055013"/>
    </source>
</evidence>